<gene>
    <name evidence="1" type="ORF">LY89DRAFT_303124</name>
</gene>
<name>A0A194XQJ7_MOLSC</name>
<dbReference type="KEGG" id="psco:LY89DRAFT_303124"/>
<dbReference type="GeneID" id="28816312"/>
<proteinExistence type="predicted"/>
<dbReference type="AlphaFoldDB" id="A0A194XQJ7"/>
<keyword evidence="2" id="KW-1185">Reference proteome</keyword>
<evidence type="ECO:0000313" key="2">
    <source>
        <dbReference type="Proteomes" id="UP000070700"/>
    </source>
</evidence>
<dbReference type="InParanoid" id="A0A194XQJ7"/>
<evidence type="ECO:0000313" key="1">
    <source>
        <dbReference type="EMBL" id="KUJ22545.1"/>
    </source>
</evidence>
<protein>
    <submittedName>
        <fullName evidence="1">Uncharacterized protein</fullName>
    </submittedName>
</protein>
<reference evidence="1 2" key="1">
    <citation type="submission" date="2015-10" db="EMBL/GenBank/DDBJ databases">
        <title>Full genome of DAOMC 229536 Phialocephala scopiformis, a fungal endophyte of spruce producing the potent anti-insectan compound rugulosin.</title>
        <authorList>
            <consortium name="DOE Joint Genome Institute"/>
            <person name="Walker A.K."/>
            <person name="Frasz S.L."/>
            <person name="Seifert K.A."/>
            <person name="Miller J.D."/>
            <person name="Mondo S.J."/>
            <person name="Labutti K."/>
            <person name="Lipzen A."/>
            <person name="Dockter R."/>
            <person name="Kennedy M."/>
            <person name="Grigoriev I.V."/>
            <person name="Spatafora J.W."/>
        </authorList>
    </citation>
    <scope>NUCLEOTIDE SEQUENCE [LARGE SCALE GENOMIC DNA]</scope>
    <source>
        <strain evidence="1 2">CBS 120377</strain>
    </source>
</reference>
<dbReference type="Proteomes" id="UP000070700">
    <property type="component" value="Unassembled WGS sequence"/>
</dbReference>
<dbReference type="EMBL" id="KQ947406">
    <property type="protein sequence ID" value="KUJ22545.1"/>
    <property type="molecule type" value="Genomic_DNA"/>
</dbReference>
<accession>A0A194XQJ7</accession>
<dbReference type="RefSeq" id="XP_018076900.1">
    <property type="nucleotide sequence ID" value="XM_018206586.1"/>
</dbReference>
<sequence>MVTQINKIEITNLRNTVINSILEGRAMAPRQTTLPVRRYIFTGQMQEPMQHMLRPPFEEYSSKWKCVEPRPTAHSRCEVESCRPAQGWLDDRPRPTPTTLLPVWPGYRWMFRLMRGQGPFQSLHPI</sequence>
<organism evidence="1 2">
    <name type="scientific">Mollisia scopiformis</name>
    <name type="common">Conifer needle endophyte fungus</name>
    <name type="synonym">Phialocephala scopiformis</name>
    <dbReference type="NCBI Taxonomy" id="149040"/>
    <lineage>
        <taxon>Eukaryota</taxon>
        <taxon>Fungi</taxon>
        <taxon>Dikarya</taxon>
        <taxon>Ascomycota</taxon>
        <taxon>Pezizomycotina</taxon>
        <taxon>Leotiomycetes</taxon>
        <taxon>Helotiales</taxon>
        <taxon>Mollisiaceae</taxon>
        <taxon>Mollisia</taxon>
    </lineage>
</organism>